<keyword evidence="6" id="KW-1133">Transmembrane helix</keyword>
<evidence type="ECO:0000256" key="3">
    <source>
        <dbReference type="ARBA" id="ARBA00022723"/>
    </source>
</evidence>
<dbReference type="InterPro" id="IPR037519">
    <property type="entry name" value="LITAF_fam"/>
</dbReference>
<dbReference type="EMBL" id="PGGS01000216">
    <property type="protein sequence ID" value="PNH06775.1"/>
    <property type="molecule type" value="Genomic_DNA"/>
</dbReference>
<keyword evidence="6" id="KW-0812">Transmembrane</keyword>
<dbReference type="PANTHER" id="PTHR23292:SF6">
    <property type="entry name" value="FI16602P1-RELATED"/>
    <property type="match status" value="1"/>
</dbReference>
<accession>A0A2J8A2N3</accession>
<evidence type="ECO:0000256" key="2">
    <source>
        <dbReference type="ARBA" id="ARBA00005975"/>
    </source>
</evidence>
<dbReference type="InterPro" id="IPR006629">
    <property type="entry name" value="LITAF"/>
</dbReference>
<dbReference type="Proteomes" id="UP000236333">
    <property type="component" value="Unassembled WGS sequence"/>
</dbReference>
<dbReference type="PROSITE" id="PS51837">
    <property type="entry name" value="LITAF"/>
    <property type="match status" value="1"/>
</dbReference>
<dbReference type="GO" id="GO:0016020">
    <property type="term" value="C:membrane"/>
    <property type="evidence" value="ECO:0007669"/>
    <property type="project" value="UniProtKB-SubCell"/>
</dbReference>
<dbReference type="PANTHER" id="PTHR23292">
    <property type="entry name" value="LIPOPOLYSACCHARIDE-INDUCED TUMOR NECROSIS FACTOR-ALPHA FACTOR"/>
    <property type="match status" value="1"/>
</dbReference>
<protein>
    <submittedName>
        <fullName evidence="8">Lipopolysaccharide-induced tumor necrosis factor-alpha factor</fullName>
    </submittedName>
</protein>
<evidence type="ECO:0000256" key="4">
    <source>
        <dbReference type="ARBA" id="ARBA00022833"/>
    </source>
</evidence>
<keyword evidence="3" id="KW-0479">Metal-binding</keyword>
<organism evidence="8 9">
    <name type="scientific">Tetrabaena socialis</name>
    <dbReference type="NCBI Taxonomy" id="47790"/>
    <lineage>
        <taxon>Eukaryota</taxon>
        <taxon>Viridiplantae</taxon>
        <taxon>Chlorophyta</taxon>
        <taxon>core chlorophytes</taxon>
        <taxon>Chlorophyceae</taxon>
        <taxon>CS clade</taxon>
        <taxon>Chlamydomonadales</taxon>
        <taxon>Tetrabaenaceae</taxon>
        <taxon>Tetrabaena</taxon>
    </lineage>
</organism>
<evidence type="ECO:0000259" key="7">
    <source>
        <dbReference type="PROSITE" id="PS51837"/>
    </source>
</evidence>
<feature type="transmembrane region" description="Helical" evidence="6">
    <location>
        <begin position="6"/>
        <end position="31"/>
    </location>
</feature>
<feature type="domain" description="LITAF" evidence="7">
    <location>
        <begin position="1"/>
        <end position="53"/>
    </location>
</feature>
<sequence length="54" mass="5819">MVNTSLGTWLIAGGLCLFGCSFGCCLIPFCVDSCKDTQHMCPKCSRLLGTQKMV</sequence>
<evidence type="ECO:0000313" key="8">
    <source>
        <dbReference type="EMBL" id="PNH06775.1"/>
    </source>
</evidence>
<evidence type="ECO:0000313" key="9">
    <source>
        <dbReference type="Proteomes" id="UP000236333"/>
    </source>
</evidence>
<dbReference type="AlphaFoldDB" id="A0A2J8A2N3"/>
<comment type="subcellular location">
    <subcellularLocation>
        <location evidence="1">Membrane</location>
        <topology evidence="1">Peripheral membrane protein</topology>
    </subcellularLocation>
</comment>
<reference evidence="8 9" key="1">
    <citation type="journal article" date="2017" name="Mol. Biol. Evol.">
        <title>The 4-celled Tetrabaena socialis nuclear genome reveals the essential components for genetic control of cell number at the origin of multicellularity in the volvocine lineage.</title>
        <authorList>
            <person name="Featherston J."/>
            <person name="Arakaki Y."/>
            <person name="Hanschen E.R."/>
            <person name="Ferris P.J."/>
            <person name="Michod R.E."/>
            <person name="Olson B.J.S.C."/>
            <person name="Nozaki H."/>
            <person name="Durand P.M."/>
        </authorList>
    </citation>
    <scope>NUCLEOTIDE SEQUENCE [LARGE SCALE GENOMIC DNA]</scope>
    <source>
        <strain evidence="8 9">NIES-571</strain>
    </source>
</reference>
<dbReference type="SMART" id="SM00714">
    <property type="entry name" value="LITAF"/>
    <property type="match status" value="1"/>
</dbReference>
<evidence type="ECO:0000256" key="6">
    <source>
        <dbReference type="SAM" id="Phobius"/>
    </source>
</evidence>
<evidence type="ECO:0000256" key="5">
    <source>
        <dbReference type="ARBA" id="ARBA00023136"/>
    </source>
</evidence>
<gene>
    <name evidence="8" type="ORF">TSOC_006839</name>
</gene>
<keyword evidence="9" id="KW-1185">Reference proteome</keyword>
<proteinExistence type="inferred from homology"/>
<comment type="caution">
    <text evidence="8">The sequence shown here is derived from an EMBL/GenBank/DDBJ whole genome shotgun (WGS) entry which is preliminary data.</text>
</comment>
<keyword evidence="5 6" id="KW-0472">Membrane</keyword>
<dbReference type="Pfam" id="PF10601">
    <property type="entry name" value="zf-LITAF-like"/>
    <property type="match status" value="1"/>
</dbReference>
<evidence type="ECO:0000256" key="1">
    <source>
        <dbReference type="ARBA" id="ARBA00004170"/>
    </source>
</evidence>
<name>A0A2J8A2N3_9CHLO</name>
<comment type="similarity">
    <text evidence="2">Belongs to the CDIP1/LITAF family.</text>
</comment>
<keyword evidence="4" id="KW-0862">Zinc</keyword>
<dbReference type="GO" id="GO:0008270">
    <property type="term" value="F:zinc ion binding"/>
    <property type="evidence" value="ECO:0007669"/>
    <property type="project" value="TreeGrafter"/>
</dbReference>